<dbReference type="EMBL" id="VITY01000007">
    <property type="protein sequence ID" value="TWB96996.1"/>
    <property type="molecule type" value="Genomic_DNA"/>
</dbReference>
<organism evidence="4 5">
    <name type="scientific">Bradyrhizobium macuxiense</name>
    <dbReference type="NCBI Taxonomy" id="1755647"/>
    <lineage>
        <taxon>Bacteria</taxon>
        <taxon>Pseudomonadati</taxon>
        <taxon>Pseudomonadota</taxon>
        <taxon>Alphaproteobacteria</taxon>
        <taxon>Hyphomicrobiales</taxon>
        <taxon>Nitrobacteraceae</taxon>
        <taxon>Bradyrhizobium</taxon>
    </lineage>
</organism>
<dbReference type="PROSITE" id="PS51318">
    <property type="entry name" value="TAT"/>
    <property type="match status" value="1"/>
</dbReference>
<evidence type="ECO:0000313" key="5">
    <source>
        <dbReference type="Proteomes" id="UP000321304"/>
    </source>
</evidence>
<dbReference type="Proteomes" id="UP000321304">
    <property type="component" value="Unassembled WGS sequence"/>
</dbReference>
<proteinExistence type="predicted"/>
<feature type="signal peptide" evidence="2">
    <location>
        <begin position="1"/>
        <end position="32"/>
    </location>
</feature>
<name>A0A560LNA1_9BRAD</name>
<keyword evidence="4" id="KW-0223">Dioxygenase</keyword>
<accession>A0A560LNA1</accession>
<dbReference type="PANTHER" id="PTHR38599:SF1">
    <property type="entry name" value="CUPIN DOMAIN PROTEIN (AFU_ORTHOLOGUE AFUA_3G13620)"/>
    <property type="match status" value="1"/>
</dbReference>
<dbReference type="GO" id="GO:0051213">
    <property type="term" value="F:dioxygenase activity"/>
    <property type="evidence" value="ECO:0007669"/>
    <property type="project" value="UniProtKB-KW"/>
</dbReference>
<keyword evidence="2" id="KW-0732">Signal</keyword>
<protein>
    <submittedName>
        <fullName evidence="4">Quercetin dioxygenase-like cupin family protein</fullName>
    </submittedName>
</protein>
<dbReference type="RefSeq" id="WP_146987830.1">
    <property type="nucleotide sequence ID" value="NZ_VITY01000007.1"/>
</dbReference>
<dbReference type="InterPro" id="IPR006311">
    <property type="entry name" value="TAT_signal"/>
</dbReference>
<feature type="region of interest" description="Disordered" evidence="1">
    <location>
        <begin position="29"/>
        <end position="55"/>
    </location>
</feature>
<keyword evidence="4" id="KW-0560">Oxidoreductase</keyword>
<feature type="compositionally biased region" description="Polar residues" evidence="1">
    <location>
        <begin position="30"/>
        <end position="43"/>
    </location>
</feature>
<dbReference type="InterPro" id="IPR013096">
    <property type="entry name" value="Cupin_2"/>
</dbReference>
<dbReference type="SUPFAM" id="SSF51182">
    <property type="entry name" value="RmlC-like cupins"/>
    <property type="match status" value="1"/>
</dbReference>
<dbReference type="OrthoDB" id="195923at2"/>
<dbReference type="AlphaFoldDB" id="A0A560LNA1"/>
<feature type="domain" description="Cupin type-2" evidence="3">
    <location>
        <begin position="66"/>
        <end position="137"/>
    </location>
</feature>
<dbReference type="Gene3D" id="2.60.120.10">
    <property type="entry name" value="Jelly Rolls"/>
    <property type="match status" value="1"/>
</dbReference>
<evidence type="ECO:0000256" key="1">
    <source>
        <dbReference type="SAM" id="MobiDB-lite"/>
    </source>
</evidence>
<dbReference type="InterPro" id="IPR011051">
    <property type="entry name" value="RmlC_Cupin_sf"/>
</dbReference>
<dbReference type="InterPro" id="IPR014710">
    <property type="entry name" value="RmlC-like_jellyroll"/>
</dbReference>
<keyword evidence="5" id="KW-1185">Reference proteome</keyword>
<evidence type="ECO:0000313" key="4">
    <source>
        <dbReference type="EMBL" id="TWB96996.1"/>
    </source>
</evidence>
<feature type="chain" id="PRO_5022073440" evidence="2">
    <location>
        <begin position="33"/>
        <end position="152"/>
    </location>
</feature>
<dbReference type="PANTHER" id="PTHR38599">
    <property type="entry name" value="CUPIN DOMAIN PROTEIN (AFU_ORTHOLOGUE AFUA_3G13620)"/>
    <property type="match status" value="1"/>
</dbReference>
<evidence type="ECO:0000256" key="2">
    <source>
        <dbReference type="SAM" id="SignalP"/>
    </source>
</evidence>
<comment type="caution">
    <text evidence="4">The sequence shown here is derived from an EMBL/GenBank/DDBJ whole genome shotgun (WGS) entry which is preliminary data.</text>
</comment>
<dbReference type="Pfam" id="PF07883">
    <property type="entry name" value="Cupin_2"/>
    <property type="match status" value="1"/>
</dbReference>
<gene>
    <name evidence="4" type="ORF">FBZ93_107242</name>
</gene>
<dbReference type="CDD" id="cd02234">
    <property type="entry name" value="cupin_BLR7677-like"/>
    <property type="match status" value="1"/>
</dbReference>
<reference evidence="4 5" key="1">
    <citation type="submission" date="2019-06" db="EMBL/GenBank/DDBJ databases">
        <title>Genomic Encyclopedia of Type Strains, Phase IV (KMG-V): Genome sequencing to study the core and pangenomes of soil and plant-associated prokaryotes.</title>
        <authorList>
            <person name="Whitman W."/>
        </authorList>
    </citation>
    <scope>NUCLEOTIDE SEQUENCE [LARGE SCALE GENOMIC DNA]</scope>
    <source>
        <strain evidence="4 5">BR 10355</strain>
    </source>
</reference>
<sequence length="152" mass="15852">MTSTILRRDFNRASIAALLAALAAARGSDANAQPQHSAAGTKQSSRRDVIKQALPGDPARDITLVEVTYPPGTGSPVHAHANGVMAYVVSGMVASQVGDGPERTYSAGEAWWEPAGAIHRVSHNPSSTEPATLLAIYIAPRDATAADLMKPL</sequence>
<evidence type="ECO:0000259" key="3">
    <source>
        <dbReference type="Pfam" id="PF07883"/>
    </source>
</evidence>